<feature type="transmembrane region" description="Helical" evidence="5">
    <location>
        <begin position="476"/>
        <end position="494"/>
    </location>
</feature>
<dbReference type="GO" id="GO:0008137">
    <property type="term" value="F:NADH dehydrogenase (ubiquinone) activity"/>
    <property type="evidence" value="ECO:0007669"/>
    <property type="project" value="InterPro"/>
</dbReference>
<protein>
    <recommendedName>
        <fullName evidence="5">NADH-quinone oxidoreductase subunit N</fullName>
        <ecNumber evidence="5">7.1.1.-</ecNumber>
    </recommendedName>
    <alternativeName>
        <fullName evidence="5">NADH dehydrogenase I subunit N</fullName>
    </alternativeName>
    <alternativeName>
        <fullName evidence="5">NDH-1 subunit N</fullName>
    </alternativeName>
</protein>
<comment type="caution">
    <text evidence="8">The sequence shown here is derived from an EMBL/GenBank/DDBJ whole genome shotgun (WGS) entry which is preliminary data.</text>
</comment>
<keyword evidence="5" id="KW-1003">Cell membrane</keyword>
<dbReference type="GO" id="GO:0005886">
    <property type="term" value="C:plasma membrane"/>
    <property type="evidence" value="ECO:0007669"/>
    <property type="project" value="UniProtKB-SubCell"/>
</dbReference>
<dbReference type="EC" id="7.1.1.-" evidence="5"/>
<keyword evidence="5" id="KW-0520">NAD</keyword>
<evidence type="ECO:0000256" key="6">
    <source>
        <dbReference type="RuleBase" id="RU000320"/>
    </source>
</evidence>
<gene>
    <name evidence="5" type="primary">nuoN</name>
    <name evidence="8" type="ORF">AHMF7616_01948</name>
</gene>
<keyword evidence="9" id="KW-1185">Reference proteome</keyword>
<feature type="transmembrane region" description="Helical" evidence="5">
    <location>
        <begin position="181"/>
        <end position="200"/>
    </location>
</feature>
<dbReference type="HAMAP" id="MF_00445">
    <property type="entry name" value="NDH1_NuoN_1"/>
    <property type="match status" value="1"/>
</dbReference>
<comment type="similarity">
    <text evidence="5">Belongs to the complex I subunit 2 family.</text>
</comment>
<feature type="transmembrane region" description="Helical" evidence="5">
    <location>
        <begin position="126"/>
        <end position="142"/>
    </location>
</feature>
<evidence type="ECO:0000256" key="4">
    <source>
        <dbReference type="ARBA" id="ARBA00023136"/>
    </source>
</evidence>
<dbReference type="RefSeq" id="WP_115372672.1">
    <property type="nucleotide sequence ID" value="NZ_QASA01000001.1"/>
</dbReference>
<feature type="transmembrane region" description="Helical" evidence="5">
    <location>
        <begin position="324"/>
        <end position="345"/>
    </location>
</feature>
<proteinExistence type="inferred from homology"/>
<feature type="transmembrane region" description="Helical" evidence="5">
    <location>
        <begin position="435"/>
        <end position="455"/>
    </location>
</feature>
<feature type="transmembrane region" description="Helical" evidence="5">
    <location>
        <begin position="54"/>
        <end position="74"/>
    </location>
</feature>
<keyword evidence="4 5" id="KW-0472">Membrane</keyword>
<comment type="subcellular location">
    <subcellularLocation>
        <location evidence="5">Cell membrane</location>
        <topology evidence="5">Multi-pass membrane protein</topology>
    </subcellularLocation>
    <subcellularLocation>
        <location evidence="1">Endomembrane system</location>
        <topology evidence="1">Multi-pass membrane protein</topology>
    </subcellularLocation>
    <subcellularLocation>
        <location evidence="6">Membrane</location>
        <topology evidence="6">Multi-pass membrane protein</topology>
    </subcellularLocation>
</comment>
<dbReference type="Pfam" id="PF00361">
    <property type="entry name" value="Proton_antipo_M"/>
    <property type="match status" value="1"/>
</dbReference>
<evidence type="ECO:0000256" key="1">
    <source>
        <dbReference type="ARBA" id="ARBA00004127"/>
    </source>
</evidence>
<evidence type="ECO:0000313" key="9">
    <source>
        <dbReference type="Proteomes" id="UP000253919"/>
    </source>
</evidence>
<feature type="transmembrane region" description="Helical" evidence="5">
    <location>
        <begin position="148"/>
        <end position="169"/>
    </location>
</feature>
<evidence type="ECO:0000256" key="5">
    <source>
        <dbReference type="HAMAP-Rule" id="MF_00445"/>
    </source>
</evidence>
<dbReference type="OrthoDB" id="9811718at2"/>
<reference evidence="8 9" key="1">
    <citation type="submission" date="2018-04" db="EMBL/GenBank/DDBJ databases">
        <title>Adhaeribacter sp. HMF7616 genome sequencing and assembly.</title>
        <authorList>
            <person name="Kang H."/>
            <person name="Kang J."/>
            <person name="Cha I."/>
            <person name="Kim H."/>
            <person name="Joh K."/>
        </authorList>
    </citation>
    <scope>NUCLEOTIDE SEQUENCE [LARGE SCALE GENOMIC DNA]</scope>
    <source>
        <strain evidence="8 9">HMF7616</strain>
    </source>
</reference>
<dbReference type="Proteomes" id="UP000253919">
    <property type="component" value="Unassembled WGS sequence"/>
</dbReference>
<dbReference type="InterPro" id="IPR010096">
    <property type="entry name" value="NADH-Q_OxRdtase_suN/2"/>
</dbReference>
<feature type="transmembrane region" description="Helical" evidence="5">
    <location>
        <begin position="94"/>
        <end position="114"/>
    </location>
</feature>
<comment type="catalytic activity">
    <reaction evidence="5">
        <text>a quinone + NADH + 5 H(+)(in) = a quinol + NAD(+) + 4 H(+)(out)</text>
        <dbReference type="Rhea" id="RHEA:57888"/>
        <dbReference type="ChEBI" id="CHEBI:15378"/>
        <dbReference type="ChEBI" id="CHEBI:24646"/>
        <dbReference type="ChEBI" id="CHEBI:57540"/>
        <dbReference type="ChEBI" id="CHEBI:57945"/>
        <dbReference type="ChEBI" id="CHEBI:132124"/>
    </reaction>
</comment>
<feature type="domain" description="NADH:quinone oxidoreductase/Mrp antiporter transmembrane" evidence="7">
    <location>
        <begin position="144"/>
        <end position="432"/>
    </location>
</feature>
<dbReference type="GO" id="GO:0050136">
    <property type="term" value="F:NADH dehydrogenase (quinone) (non-electrogenic) activity"/>
    <property type="evidence" value="ECO:0007669"/>
    <property type="project" value="UniProtKB-UniRule"/>
</dbReference>
<keyword evidence="5" id="KW-0813">Transport</keyword>
<evidence type="ECO:0000256" key="2">
    <source>
        <dbReference type="ARBA" id="ARBA00022692"/>
    </source>
</evidence>
<evidence type="ECO:0000256" key="3">
    <source>
        <dbReference type="ARBA" id="ARBA00022989"/>
    </source>
</evidence>
<keyword evidence="5" id="KW-1278">Translocase</keyword>
<feature type="transmembrane region" description="Helical" evidence="5">
    <location>
        <begin position="292"/>
        <end position="317"/>
    </location>
</feature>
<dbReference type="EMBL" id="QASA01000001">
    <property type="protein sequence ID" value="RDC63345.1"/>
    <property type="molecule type" value="Genomic_DNA"/>
</dbReference>
<keyword evidence="8" id="KW-0830">Ubiquinone</keyword>
<feature type="transmembrane region" description="Helical" evidence="5">
    <location>
        <begin position="390"/>
        <end position="415"/>
    </location>
</feature>
<sequence>MVPTAVTTLTASLNQIQNGLGALLPEFLLAGFSLLLIFLDLFRSPKLKILLPQLSLLGFLVVGSVQLFEGLHITSYAVPHPFLLGFLLKDGLSMYAGLLFSLCGFFTILLGWNFKLFQTAWFGRGEFYAYLFVFTMGLNFMVKSANLLLLFVSIELVSIAGYLLTMIVKDHVRSTEAGIKYILYGTMAAGVMLYGMSFLYGFTGSLQFLQPEFWQEVSKIFPPAVTIILVFTLAGLLFKIAAAPFHFWAPDVYENTPTPVVALFSTAPKIAGILVILRLVEVLKAQKLYQALYFDVLLFVAGIAVFTLIIGNFTALWQQKPKRMLAYSSVSHAGFMLAACLSLSGDNLSNLLFYVTVLLFTNYGIFWFIQEFEDRLGVQQFTDFSGWGRHYPFLGIITLVFLISLTGLPPTAGFTAKLLVFSSVWQNYQISGNPLMLVLVVTGLLFTGVAFFYYVKIPYFLFFKRNLRKQKKVIPISSQVFILLLALPIILFFFRTDWLINFIHLFIK</sequence>
<keyword evidence="2 5" id="KW-0812">Transmembrane</keyword>
<comment type="function">
    <text evidence="5">NDH-1 shuttles electrons from NADH, via FMN and iron-sulfur (Fe-S) centers, to quinones in the respiratory chain. The immediate electron acceptor for the enzyme in this species is believed to be a menaquinone. Couples the redox reaction to proton translocation (for every two electrons transferred, four hydrogen ions are translocated across the cytoplasmic membrane), and thus conserves the redox energy in a proton gradient.</text>
</comment>
<comment type="subunit">
    <text evidence="5">NDH-1 is composed of 14 different subunits. Subunits NuoA, H, J, K, L, M, N constitute the membrane sector of the complex.</text>
</comment>
<accession>A0A369QIC1</accession>
<dbReference type="PANTHER" id="PTHR22773">
    <property type="entry name" value="NADH DEHYDROGENASE"/>
    <property type="match status" value="1"/>
</dbReference>
<evidence type="ECO:0000259" key="7">
    <source>
        <dbReference type="Pfam" id="PF00361"/>
    </source>
</evidence>
<keyword evidence="3 5" id="KW-1133">Transmembrane helix</keyword>
<feature type="transmembrane region" description="Helical" evidence="5">
    <location>
        <begin position="20"/>
        <end position="42"/>
    </location>
</feature>
<keyword evidence="5" id="KW-0874">Quinone</keyword>
<dbReference type="InterPro" id="IPR001750">
    <property type="entry name" value="ND/Mrp_TM"/>
</dbReference>
<evidence type="ECO:0000313" key="8">
    <source>
        <dbReference type="EMBL" id="RDC63345.1"/>
    </source>
</evidence>
<dbReference type="GO" id="GO:0048038">
    <property type="term" value="F:quinone binding"/>
    <property type="evidence" value="ECO:0007669"/>
    <property type="project" value="UniProtKB-KW"/>
</dbReference>
<name>A0A369QIC1_9BACT</name>
<dbReference type="GO" id="GO:0042773">
    <property type="term" value="P:ATP synthesis coupled electron transport"/>
    <property type="evidence" value="ECO:0007669"/>
    <property type="project" value="InterPro"/>
</dbReference>
<feature type="transmembrane region" description="Helical" evidence="5">
    <location>
        <begin position="220"/>
        <end position="248"/>
    </location>
</feature>
<dbReference type="GO" id="GO:0012505">
    <property type="term" value="C:endomembrane system"/>
    <property type="evidence" value="ECO:0007669"/>
    <property type="project" value="UniProtKB-SubCell"/>
</dbReference>
<keyword evidence="8" id="KW-0560">Oxidoreductase</keyword>
<feature type="transmembrane region" description="Helical" evidence="5">
    <location>
        <begin position="351"/>
        <end position="369"/>
    </location>
</feature>
<feature type="transmembrane region" description="Helical" evidence="5">
    <location>
        <begin position="260"/>
        <end position="280"/>
    </location>
</feature>
<dbReference type="AlphaFoldDB" id="A0A369QIC1"/>
<organism evidence="8 9">
    <name type="scientific">Adhaeribacter pallidiroseus</name>
    <dbReference type="NCBI Taxonomy" id="2072847"/>
    <lineage>
        <taxon>Bacteria</taxon>
        <taxon>Pseudomonadati</taxon>
        <taxon>Bacteroidota</taxon>
        <taxon>Cytophagia</taxon>
        <taxon>Cytophagales</taxon>
        <taxon>Hymenobacteraceae</taxon>
        <taxon>Adhaeribacter</taxon>
    </lineage>
</organism>